<comment type="caution">
    <text evidence="1">The sequence shown here is derived from an EMBL/GenBank/DDBJ whole genome shotgun (WGS) entry which is preliminary data.</text>
</comment>
<keyword evidence="2" id="KW-1185">Reference proteome</keyword>
<dbReference type="Proteomes" id="UP001148662">
    <property type="component" value="Unassembled WGS sequence"/>
</dbReference>
<sequence>MYDYDVLVLSGDKPCTEPRATPGLAAVQVGPEGSTRPHRAASATQECGFIQKWVSGVRDWTDDSDAKA</sequence>
<accession>A0ACC1TAE0</accession>
<protein>
    <submittedName>
        <fullName evidence="1">Uncharacterized protein</fullName>
    </submittedName>
</protein>
<organism evidence="1 2">
    <name type="scientific">Phlebia brevispora</name>
    <dbReference type="NCBI Taxonomy" id="194682"/>
    <lineage>
        <taxon>Eukaryota</taxon>
        <taxon>Fungi</taxon>
        <taxon>Dikarya</taxon>
        <taxon>Basidiomycota</taxon>
        <taxon>Agaricomycotina</taxon>
        <taxon>Agaricomycetes</taxon>
        <taxon>Polyporales</taxon>
        <taxon>Meruliaceae</taxon>
        <taxon>Phlebia</taxon>
    </lineage>
</organism>
<proteinExistence type="predicted"/>
<gene>
    <name evidence="1" type="ORF">NM688_g2040</name>
</gene>
<reference evidence="1" key="1">
    <citation type="submission" date="2022-07" db="EMBL/GenBank/DDBJ databases">
        <title>Genome Sequence of Phlebia brevispora.</title>
        <authorList>
            <person name="Buettner E."/>
        </authorList>
    </citation>
    <scope>NUCLEOTIDE SEQUENCE</scope>
    <source>
        <strain evidence="1">MPL23</strain>
    </source>
</reference>
<dbReference type="EMBL" id="JANHOG010000243">
    <property type="protein sequence ID" value="KAJ3556411.1"/>
    <property type="molecule type" value="Genomic_DNA"/>
</dbReference>
<name>A0ACC1TAE0_9APHY</name>
<evidence type="ECO:0000313" key="1">
    <source>
        <dbReference type="EMBL" id="KAJ3556411.1"/>
    </source>
</evidence>
<evidence type="ECO:0000313" key="2">
    <source>
        <dbReference type="Proteomes" id="UP001148662"/>
    </source>
</evidence>